<accession>A0ABR1W4T3</accession>
<name>A0ABR1W4T3_9PEZI</name>
<sequence length="336" mass="37695">MTAKPPKSHLSPHRSAFALIDPIDAQLHRQFDRHGYLTSGHRTHIAVLSYVWSEWRDRADDRLPKLDLASGAAPIPTRRRLLAGYQGCHQGWGGHVAGSTVSASTRTRPRTRRHWIPRMDEIYYEGRCTILLLRSAGLDVSALLRIRDEVRCPFQGPLRFRDIAQMVPHECILCRSCAALPATLPEEIRMPALKALRELLPLDLATTRLDPTGNTSEPELPYLLGRHGALPLPLADTGVIAALLFRQNRQNPQERWLDEYPSPGARRLWFVRQNYEGGRVDEPCDANVLQMASVLTATVPSDRYYALCGILHLKRVKPNASHSADKALGCRCAGFD</sequence>
<protein>
    <submittedName>
        <fullName evidence="1">Uncharacterized protein</fullName>
    </submittedName>
</protein>
<keyword evidence="2" id="KW-1185">Reference proteome</keyword>
<dbReference type="EMBL" id="JAQQWM010000002">
    <property type="protein sequence ID" value="KAK8078497.1"/>
    <property type="molecule type" value="Genomic_DNA"/>
</dbReference>
<gene>
    <name evidence="1" type="ORF">PG996_004667</name>
</gene>
<reference evidence="1 2" key="1">
    <citation type="submission" date="2023-01" db="EMBL/GenBank/DDBJ databases">
        <title>Analysis of 21 Apiospora genomes using comparative genomics revels a genus with tremendous synthesis potential of carbohydrate active enzymes and secondary metabolites.</title>
        <authorList>
            <person name="Sorensen T."/>
        </authorList>
    </citation>
    <scope>NUCLEOTIDE SEQUENCE [LARGE SCALE GENOMIC DNA]</scope>
    <source>
        <strain evidence="1 2">CBS 83171</strain>
    </source>
</reference>
<proteinExistence type="predicted"/>
<evidence type="ECO:0000313" key="1">
    <source>
        <dbReference type="EMBL" id="KAK8078497.1"/>
    </source>
</evidence>
<dbReference type="Proteomes" id="UP001446871">
    <property type="component" value="Unassembled WGS sequence"/>
</dbReference>
<comment type="caution">
    <text evidence="1">The sequence shown here is derived from an EMBL/GenBank/DDBJ whole genome shotgun (WGS) entry which is preliminary data.</text>
</comment>
<organism evidence="1 2">
    <name type="scientific">Apiospora saccharicola</name>
    <dbReference type="NCBI Taxonomy" id="335842"/>
    <lineage>
        <taxon>Eukaryota</taxon>
        <taxon>Fungi</taxon>
        <taxon>Dikarya</taxon>
        <taxon>Ascomycota</taxon>
        <taxon>Pezizomycotina</taxon>
        <taxon>Sordariomycetes</taxon>
        <taxon>Xylariomycetidae</taxon>
        <taxon>Amphisphaeriales</taxon>
        <taxon>Apiosporaceae</taxon>
        <taxon>Apiospora</taxon>
    </lineage>
</organism>
<evidence type="ECO:0000313" key="2">
    <source>
        <dbReference type="Proteomes" id="UP001446871"/>
    </source>
</evidence>